<sequence length="396" mass="44845">MIRNVFAFICGAAVVIVCAFPLLSLGHQFCMSPGQALVERLATPQETCLFPLVIHVGPHKTGTTSFQNFLHDNAEWLQRDYGIFVAANETPKEGAYIPCTIKQQHGRATNTQFVNSTRTQELFQIIGRMPENSPVILSSEEFANFLEAEWNDFKRQAAVHFRSRCLKIILAHRQGLDLRRSIWVEKNRIKESPDPFVISLLNFTRAYDLQQERLDILKSVFDSIDFVSYDYLYQANYTVATFAVCNTTLHFTGRQWESCKESIEARMPPRLNPSELPTSFDVVRLAHGLYTKLKAFKRTCVNSNSSSNSSSSFGLRVYKNLDVVRIAEQMPIKCGVLSGAFKQSDLLWYNQTGAVQPTRKERSICFVDEAALKLKHWVLLSTLLPPGCQITAEGES</sequence>
<dbReference type="SUPFAM" id="SSF52540">
    <property type="entry name" value="P-loop containing nucleoside triphosphate hydrolases"/>
    <property type="match status" value="1"/>
</dbReference>
<evidence type="ECO:0000313" key="2">
    <source>
        <dbReference type="Proteomes" id="UP001642464"/>
    </source>
</evidence>
<name>A0ABP0N827_9DINO</name>
<comment type="caution">
    <text evidence="1">The sequence shown here is derived from an EMBL/GenBank/DDBJ whole genome shotgun (WGS) entry which is preliminary data.</text>
</comment>
<proteinExistence type="predicted"/>
<dbReference type="InterPro" id="IPR027417">
    <property type="entry name" value="P-loop_NTPase"/>
</dbReference>
<reference evidence="1 2" key="1">
    <citation type="submission" date="2024-02" db="EMBL/GenBank/DDBJ databases">
        <authorList>
            <person name="Chen Y."/>
            <person name="Shah S."/>
            <person name="Dougan E. K."/>
            <person name="Thang M."/>
            <person name="Chan C."/>
        </authorList>
    </citation>
    <scope>NUCLEOTIDE SEQUENCE [LARGE SCALE GENOMIC DNA]</scope>
</reference>
<keyword evidence="2" id="KW-1185">Reference proteome</keyword>
<evidence type="ECO:0008006" key="3">
    <source>
        <dbReference type="Google" id="ProtNLM"/>
    </source>
</evidence>
<dbReference type="EMBL" id="CAXAMM010026502">
    <property type="protein sequence ID" value="CAK9059072.1"/>
    <property type="molecule type" value="Genomic_DNA"/>
</dbReference>
<protein>
    <recommendedName>
        <fullName evidence="3">Sulfotransferase</fullName>
    </recommendedName>
</protein>
<gene>
    <name evidence="1" type="ORF">SCF082_LOCUS31364</name>
</gene>
<dbReference type="Proteomes" id="UP001642464">
    <property type="component" value="Unassembled WGS sequence"/>
</dbReference>
<organism evidence="1 2">
    <name type="scientific">Durusdinium trenchii</name>
    <dbReference type="NCBI Taxonomy" id="1381693"/>
    <lineage>
        <taxon>Eukaryota</taxon>
        <taxon>Sar</taxon>
        <taxon>Alveolata</taxon>
        <taxon>Dinophyceae</taxon>
        <taxon>Suessiales</taxon>
        <taxon>Symbiodiniaceae</taxon>
        <taxon>Durusdinium</taxon>
    </lineage>
</organism>
<evidence type="ECO:0000313" key="1">
    <source>
        <dbReference type="EMBL" id="CAK9059072.1"/>
    </source>
</evidence>
<accession>A0ABP0N827</accession>